<evidence type="ECO:0000256" key="3">
    <source>
        <dbReference type="ARBA" id="ARBA00022670"/>
    </source>
</evidence>
<feature type="domain" description="UCH catalytic" evidence="9">
    <location>
        <begin position="8"/>
        <end position="213"/>
    </location>
</feature>
<dbReference type="Pfam" id="PF01088">
    <property type="entry name" value="Peptidase_C12"/>
    <property type="match status" value="1"/>
</dbReference>
<comment type="similarity">
    <text evidence="2 7 8">Belongs to the peptidase C12 family.</text>
</comment>
<name>A0ABR4JBR3_9EURO</name>
<feature type="site" description="Important for enzyme activity" evidence="7">
    <location>
        <position position="169"/>
    </location>
</feature>
<keyword evidence="4 7" id="KW-0833">Ubl conjugation pathway</keyword>
<protein>
    <recommendedName>
        <fullName evidence="8">Ubiquitin carboxyl-terminal hydrolase</fullName>
        <ecNumber evidence="8">3.4.19.12</ecNumber>
    </recommendedName>
</protein>
<keyword evidence="3 7" id="KW-0645">Protease</keyword>
<dbReference type="EC" id="3.4.19.12" evidence="8"/>
<evidence type="ECO:0000256" key="2">
    <source>
        <dbReference type="ARBA" id="ARBA00009326"/>
    </source>
</evidence>
<dbReference type="InterPro" id="IPR001578">
    <property type="entry name" value="Peptidase_C12_UCH"/>
</dbReference>
<comment type="catalytic activity">
    <reaction evidence="1 7 8">
        <text>Thiol-dependent hydrolysis of ester, thioester, amide, peptide and isopeptide bonds formed by the C-terminal Gly of ubiquitin (a 76-residue protein attached to proteins as an intracellular targeting signal).</text>
        <dbReference type="EC" id="3.4.19.12"/>
    </reaction>
</comment>
<proteinExistence type="inferred from homology"/>
<keyword evidence="6 7" id="KW-0788">Thiol protease</keyword>
<organism evidence="10 11">
    <name type="scientific">Aspergillus pseudoustus</name>
    <dbReference type="NCBI Taxonomy" id="1810923"/>
    <lineage>
        <taxon>Eukaryota</taxon>
        <taxon>Fungi</taxon>
        <taxon>Dikarya</taxon>
        <taxon>Ascomycota</taxon>
        <taxon>Pezizomycotina</taxon>
        <taxon>Eurotiomycetes</taxon>
        <taxon>Eurotiomycetidae</taxon>
        <taxon>Eurotiales</taxon>
        <taxon>Aspergillaceae</taxon>
        <taxon>Aspergillus</taxon>
        <taxon>Aspergillus subgen. Nidulantes</taxon>
    </lineage>
</organism>
<evidence type="ECO:0000256" key="7">
    <source>
        <dbReference type="PROSITE-ProRule" id="PRU01393"/>
    </source>
</evidence>
<evidence type="ECO:0000256" key="5">
    <source>
        <dbReference type="ARBA" id="ARBA00022801"/>
    </source>
</evidence>
<evidence type="ECO:0000256" key="6">
    <source>
        <dbReference type="ARBA" id="ARBA00022807"/>
    </source>
</evidence>
<sequence length="215" mass="24156">MSKRYSKAWIPLESDPGIFTELMHNLGADDDLTFMDVFSLDSRPWIPVRALILIFPSCDAYKRDTETQTTSHDDKELVWVNQTIDNACGLYAILHCVCNIPDAIKPGSVLSGFMEASNRAAFLESSQEVEEFYDRAAQDGSPALPAEAVDHHYICLVKHKRSNQLYLLDGEMGGPIEKGKLEDEEDVWDGRHIIRTYIDSRKEGTFSLLALVNSG</sequence>
<evidence type="ECO:0000313" key="11">
    <source>
        <dbReference type="Proteomes" id="UP001610446"/>
    </source>
</evidence>
<dbReference type="SUPFAM" id="SSF54001">
    <property type="entry name" value="Cysteine proteinases"/>
    <property type="match status" value="1"/>
</dbReference>
<evidence type="ECO:0000256" key="1">
    <source>
        <dbReference type="ARBA" id="ARBA00000707"/>
    </source>
</evidence>
<feature type="site" description="Transition state stabilizer" evidence="7">
    <location>
        <position position="82"/>
    </location>
</feature>
<dbReference type="PRINTS" id="PR00707">
    <property type="entry name" value="UBCTHYDRLASE"/>
</dbReference>
<comment type="caution">
    <text evidence="10">The sequence shown here is derived from an EMBL/GenBank/DDBJ whole genome shotgun (WGS) entry which is preliminary data.</text>
</comment>
<keyword evidence="11" id="KW-1185">Reference proteome</keyword>
<dbReference type="Proteomes" id="UP001610446">
    <property type="component" value="Unassembled WGS sequence"/>
</dbReference>
<feature type="active site" description="Proton donor" evidence="7">
    <location>
        <position position="152"/>
    </location>
</feature>
<dbReference type="EMBL" id="JBFXLU010000160">
    <property type="protein sequence ID" value="KAL2837486.1"/>
    <property type="molecule type" value="Genomic_DNA"/>
</dbReference>
<dbReference type="InterPro" id="IPR038765">
    <property type="entry name" value="Papain-like_cys_pep_sf"/>
</dbReference>
<dbReference type="PANTHER" id="PTHR10589">
    <property type="entry name" value="UBIQUITIN CARBOXYL-TERMINAL HYDROLASE"/>
    <property type="match status" value="1"/>
</dbReference>
<dbReference type="Gene3D" id="3.40.532.10">
    <property type="entry name" value="Peptidase C12, ubiquitin carboxyl-terminal hydrolase"/>
    <property type="match status" value="1"/>
</dbReference>
<gene>
    <name evidence="10" type="ORF">BJY01DRAFT_220955</name>
</gene>
<reference evidence="10 11" key="1">
    <citation type="submission" date="2024-07" db="EMBL/GenBank/DDBJ databases">
        <title>Section-level genome sequencing and comparative genomics of Aspergillus sections Usti and Cavernicolus.</title>
        <authorList>
            <consortium name="Lawrence Berkeley National Laboratory"/>
            <person name="Nybo J.L."/>
            <person name="Vesth T.C."/>
            <person name="Theobald S."/>
            <person name="Frisvad J.C."/>
            <person name="Larsen T.O."/>
            <person name="Kjaerboelling I."/>
            <person name="Rothschild-Mancinelli K."/>
            <person name="Lyhne E.K."/>
            <person name="Kogle M.E."/>
            <person name="Barry K."/>
            <person name="Clum A."/>
            <person name="Na H."/>
            <person name="Ledsgaard L."/>
            <person name="Lin J."/>
            <person name="Lipzen A."/>
            <person name="Kuo A."/>
            <person name="Riley R."/>
            <person name="Mondo S."/>
            <person name="Labutti K."/>
            <person name="Haridas S."/>
            <person name="Pangalinan J."/>
            <person name="Salamov A.A."/>
            <person name="Simmons B.A."/>
            <person name="Magnuson J.K."/>
            <person name="Chen J."/>
            <person name="Drula E."/>
            <person name="Henrissat B."/>
            <person name="Wiebenga A."/>
            <person name="Lubbers R.J."/>
            <person name="Gomes A.C."/>
            <person name="Makela M.R."/>
            <person name="Stajich J."/>
            <person name="Grigoriev I.V."/>
            <person name="Mortensen U.H."/>
            <person name="De Vries R.P."/>
            <person name="Baker S.E."/>
            <person name="Andersen M.R."/>
        </authorList>
    </citation>
    <scope>NUCLEOTIDE SEQUENCE [LARGE SCALE GENOMIC DNA]</scope>
    <source>
        <strain evidence="10 11">CBS 123904</strain>
    </source>
</reference>
<evidence type="ECO:0000259" key="9">
    <source>
        <dbReference type="PROSITE" id="PS52048"/>
    </source>
</evidence>
<evidence type="ECO:0000256" key="8">
    <source>
        <dbReference type="RuleBase" id="RU361215"/>
    </source>
</evidence>
<dbReference type="PROSITE" id="PS52048">
    <property type="entry name" value="UCH_DOMAIN"/>
    <property type="match status" value="1"/>
</dbReference>
<accession>A0ABR4JBR3</accession>
<dbReference type="InterPro" id="IPR036959">
    <property type="entry name" value="Peptidase_C12_UCH_sf"/>
</dbReference>
<feature type="active site" description="Nucleophile" evidence="7">
    <location>
        <position position="88"/>
    </location>
</feature>
<evidence type="ECO:0000313" key="10">
    <source>
        <dbReference type="EMBL" id="KAL2837486.1"/>
    </source>
</evidence>
<keyword evidence="5 7" id="KW-0378">Hydrolase</keyword>
<evidence type="ECO:0000256" key="4">
    <source>
        <dbReference type="ARBA" id="ARBA00022786"/>
    </source>
</evidence>
<dbReference type="PANTHER" id="PTHR10589:SF17">
    <property type="entry name" value="UBIQUITIN CARBOXYL-TERMINAL HYDROLASE"/>
    <property type="match status" value="1"/>
</dbReference>